<feature type="compositionally biased region" description="Low complexity" evidence="1">
    <location>
        <begin position="225"/>
        <end position="239"/>
    </location>
</feature>
<feature type="compositionally biased region" description="Basic and acidic residues" evidence="1">
    <location>
        <begin position="125"/>
        <end position="135"/>
    </location>
</feature>
<organism evidence="3 4">
    <name type="scientific">Cucurbita argyrosperma subsp. sororia</name>
    <dbReference type="NCBI Taxonomy" id="37648"/>
    <lineage>
        <taxon>Eukaryota</taxon>
        <taxon>Viridiplantae</taxon>
        <taxon>Streptophyta</taxon>
        <taxon>Embryophyta</taxon>
        <taxon>Tracheophyta</taxon>
        <taxon>Spermatophyta</taxon>
        <taxon>Magnoliopsida</taxon>
        <taxon>eudicotyledons</taxon>
        <taxon>Gunneridae</taxon>
        <taxon>Pentapetalae</taxon>
        <taxon>rosids</taxon>
        <taxon>fabids</taxon>
        <taxon>Cucurbitales</taxon>
        <taxon>Cucurbitaceae</taxon>
        <taxon>Cucurbiteae</taxon>
        <taxon>Cucurbita</taxon>
    </lineage>
</organism>
<feature type="signal peptide" evidence="2">
    <location>
        <begin position="1"/>
        <end position="26"/>
    </location>
</feature>
<evidence type="ECO:0000256" key="1">
    <source>
        <dbReference type="SAM" id="MobiDB-lite"/>
    </source>
</evidence>
<dbReference type="EMBL" id="JAGKQH010000019">
    <property type="protein sequence ID" value="KAG6572262.1"/>
    <property type="molecule type" value="Genomic_DNA"/>
</dbReference>
<feature type="compositionally biased region" description="Basic and acidic residues" evidence="1">
    <location>
        <begin position="151"/>
        <end position="169"/>
    </location>
</feature>
<evidence type="ECO:0000313" key="4">
    <source>
        <dbReference type="Proteomes" id="UP000685013"/>
    </source>
</evidence>
<protein>
    <recommendedName>
        <fullName evidence="5">Protein E6-like</fullName>
    </recommendedName>
</protein>
<sequence>MAMAASITFKHLPFIFLILSSVQIEARVNKFFSKFIHTDRDVVLPVAFSPAPVSVPPEISPSLAPTLAPAPFFDESQNAYGLYGSDADDSEGSRTITDVEEEILTEDGEDEESHKSGYQTNLHTDNFESPKRSESNNHGNSGYRNSEYENDNDHRNSEYENNNEHRNSEYENNNEYRNSEYENNNEHGTSEDENNNEHRTSEYENNNEHKKSEYENNNEHRNSEYENNNEYRNSEYENNNNEYRNTEYKSDFENNGVRNYQYQSNVEGDGYRKRRYEPTEQQGMSDTRFMENGRYYHEINSGIGEENKSYGSKKYPNEFDSMEEYEKSEGFLP</sequence>
<comment type="caution">
    <text evidence="3">The sequence shown here is derived from an EMBL/GenBank/DDBJ whole genome shotgun (WGS) entry which is preliminary data.</text>
</comment>
<dbReference type="Proteomes" id="UP000685013">
    <property type="component" value="Chromosome 19"/>
</dbReference>
<evidence type="ECO:0000256" key="2">
    <source>
        <dbReference type="SAM" id="SignalP"/>
    </source>
</evidence>
<feature type="non-terminal residue" evidence="3">
    <location>
        <position position="1"/>
    </location>
</feature>
<name>A0AAV6LYY1_9ROSI</name>
<dbReference type="PANTHER" id="PTHR35274:SF5">
    <property type="entry name" value="PROTEIN E6-LIKE"/>
    <property type="match status" value="1"/>
</dbReference>
<accession>A0AAV6LYY1</accession>
<evidence type="ECO:0008006" key="5">
    <source>
        <dbReference type="Google" id="ProtNLM"/>
    </source>
</evidence>
<proteinExistence type="predicted"/>
<feature type="compositionally biased region" description="Basic and acidic residues" evidence="1">
    <location>
        <begin position="177"/>
        <end position="224"/>
    </location>
</feature>
<dbReference type="AlphaFoldDB" id="A0AAV6LYY1"/>
<dbReference type="InterPro" id="IPR040290">
    <property type="entry name" value="Prot_E6-like"/>
</dbReference>
<dbReference type="PANTHER" id="PTHR35274">
    <property type="entry name" value="E6-LIKE PROTEIN"/>
    <property type="match status" value="1"/>
</dbReference>
<gene>
    <name evidence="3" type="ORF">SDJN03_28990</name>
</gene>
<keyword evidence="4" id="KW-1185">Reference proteome</keyword>
<keyword evidence="2" id="KW-0732">Signal</keyword>
<feature type="chain" id="PRO_5043944299" description="Protein E6-like" evidence="2">
    <location>
        <begin position="27"/>
        <end position="333"/>
    </location>
</feature>
<evidence type="ECO:0000313" key="3">
    <source>
        <dbReference type="EMBL" id="KAG6572262.1"/>
    </source>
</evidence>
<reference evidence="3 4" key="1">
    <citation type="journal article" date="2021" name="Hortic Res">
        <title>The domestication of Cucurbita argyrosperma as revealed by the genome of its wild relative.</title>
        <authorList>
            <person name="Barrera-Redondo J."/>
            <person name="Sanchez-de la Vega G."/>
            <person name="Aguirre-Liguori J.A."/>
            <person name="Castellanos-Morales G."/>
            <person name="Gutierrez-Guerrero Y.T."/>
            <person name="Aguirre-Dugua X."/>
            <person name="Aguirre-Planter E."/>
            <person name="Tenaillon M.I."/>
            <person name="Lira-Saade R."/>
            <person name="Eguiarte L.E."/>
        </authorList>
    </citation>
    <scope>NUCLEOTIDE SEQUENCE [LARGE SCALE GENOMIC DNA]</scope>
    <source>
        <strain evidence="3">JBR-2021</strain>
    </source>
</reference>
<feature type="region of interest" description="Disordered" evidence="1">
    <location>
        <begin position="104"/>
        <end position="239"/>
    </location>
</feature>